<dbReference type="EMBL" id="GEDG01023732">
    <property type="protein sequence ID" value="JAP16510.1"/>
    <property type="molecule type" value="Transcribed_RNA"/>
</dbReference>
<accession>A0A0V0H807</accession>
<reference evidence="1" key="1">
    <citation type="submission" date="2015-12" db="EMBL/GenBank/DDBJ databases">
        <title>Gene expression during late stages of embryo sac development: a critical building block for successful pollen-pistil interactions.</title>
        <authorList>
            <person name="Liu Y."/>
            <person name="Joly V."/>
            <person name="Sabar M."/>
            <person name="Matton D.P."/>
        </authorList>
    </citation>
    <scope>NUCLEOTIDE SEQUENCE</scope>
</reference>
<dbReference type="AlphaFoldDB" id="A0A0V0H807"/>
<evidence type="ECO:0000313" key="1">
    <source>
        <dbReference type="EMBL" id="JAP16510.1"/>
    </source>
</evidence>
<name>A0A0V0H807_SOLCH</name>
<proteinExistence type="predicted"/>
<organism evidence="1">
    <name type="scientific">Solanum chacoense</name>
    <name type="common">Chaco potato</name>
    <dbReference type="NCBI Taxonomy" id="4108"/>
    <lineage>
        <taxon>Eukaryota</taxon>
        <taxon>Viridiplantae</taxon>
        <taxon>Streptophyta</taxon>
        <taxon>Embryophyta</taxon>
        <taxon>Tracheophyta</taxon>
        <taxon>Spermatophyta</taxon>
        <taxon>Magnoliopsida</taxon>
        <taxon>eudicotyledons</taxon>
        <taxon>Gunneridae</taxon>
        <taxon>Pentapetalae</taxon>
        <taxon>asterids</taxon>
        <taxon>lamiids</taxon>
        <taxon>Solanales</taxon>
        <taxon>Solanaceae</taxon>
        <taxon>Solanoideae</taxon>
        <taxon>Solaneae</taxon>
        <taxon>Solanum</taxon>
    </lineage>
</organism>
<sequence length="69" mass="7842">MTQFSFPVGVLCPRALLTSKLHSLVARLSLSSPSDLLLLIFSKFRYDTENHICFKFDYSRCSLNSVLTL</sequence>
<protein>
    <submittedName>
        <fullName evidence="1">Putative ovule protein</fullName>
    </submittedName>
</protein>